<dbReference type="Proteomes" id="UP001165064">
    <property type="component" value="Unassembled WGS sequence"/>
</dbReference>
<gene>
    <name evidence="1" type="ORF">Amon02_000948800</name>
</gene>
<comment type="caution">
    <text evidence="1">The sequence shown here is derived from an EMBL/GenBank/DDBJ whole genome shotgun (WGS) entry which is preliminary data.</text>
</comment>
<evidence type="ECO:0000313" key="2">
    <source>
        <dbReference type="Proteomes" id="UP001165064"/>
    </source>
</evidence>
<reference evidence="1" key="1">
    <citation type="submission" date="2023-04" db="EMBL/GenBank/DDBJ databases">
        <title>Ambrosiozyma monospora NBRC 10751.</title>
        <authorList>
            <person name="Ichikawa N."/>
            <person name="Sato H."/>
            <person name="Tonouchi N."/>
        </authorList>
    </citation>
    <scope>NUCLEOTIDE SEQUENCE</scope>
    <source>
        <strain evidence="1">NBRC 10751</strain>
    </source>
</reference>
<organism evidence="1 2">
    <name type="scientific">Ambrosiozyma monospora</name>
    <name type="common">Yeast</name>
    <name type="synonym">Endomycopsis monosporus</name>
    <dbReference type="NCBI Taxonomy" id="43982"/>
    <lineage>
        <taxon>Eukaryota</taxon>
        <taxon>Fungi</taxon>
        <taxon>Dikarya</taxon>
        <taxon>Ascomycota</taxon>
        <taxon>Saccharomycotina</taxon>
        <taxon>Pichiomycetes</taxon>
        <taxon>Pichiales</taxon>
        <taxon>Pichiaceae</taxon>
        <taxon>Ambrosiozyma</taxon>
    </lineage>
</organism>
<evidence type="ECO:0000313" key="1">
    <source>
        <dbReference type="EMBL" id="GME94098.1"/>
    </source>
</evidence>
<dbReference type="EMBL" id="BSXS01008929">
    <property type="protein sequence ID" value="GME94098.1"/>
    <property type="molecule type" value="Genomic_DNA"/>
</dbReference>
<sequence>MRDRGVDELPFVAQTGIYGSAFSLTLASLILIAEFWVALFPIGSNGDADVKSFFQTWLFVPIVMSACLFYMVWKKNFTLVMATRDIDVDTGRGTVDLMLLRDEIAEEKAYLASRPLYYRIYKTWC</sequence>
<keyword evidence="2" id="KW-1185">Reference proteome</keyword>
<accession>A0ACB5TSF2</accession>
<proteinExistence type="predicted"/>
<protein>
    <submittedName>
        <fullName evidence="1">Unnamed protein product</fullName>
    </submittedName>
</protein>
<name>A0ACB5TSF2_AMBMO</name>